<dbReference type="SUPFAM" id="SSF51230">
    <property type="entry name" value="Single hybrid motif"/>
    <property type="match status" value="1"/>
</dbReference>
<evidence type="ECO:0000313" key="11">
    <source>
        <dbReference type="Proteomes" id="UP000198862"/>
    </source>
</evidence>
<dbReference type="InterPro" id="IPR011053">
    <property type="entry name" value="Single_hybrid_motif"/>
</dbReference>
<dbReference type="AlphaFoldDB" id="A0A1I1I414"/>
<dbReference type="STRING" id="1123010.SAMN02745724_01362"/>
<sequence length="414" mass="46579">MEQLFRQEVIEKRKYRLSGVVSLVQPPIFKYLALLLLTVVIISIVFLSIGSYTRKETVSGVLQPDTGLLKLSAPQVGIITELLVSEGQVVKKDQPLLRIKSEKHGVKGFELNQSLIKQYEFQINILESQLSKQKLKHTFEMQGLDDDHSDAIKRLAQLELQSDIFSKRVLINKEIVEQVSTLAGTGYISDLDLRKQQDSLLSLNQQVSTIDSERLSIKNQIQQIKSKLSQQPINQAKENDLLETQIAQIRSQLDTTKQQRLSELRAPSDGIVTGLLAKQGKSVNTNQNLLSILPKNSVMQAVIYVPTSAFGFIDNGQKTRLRYHAFPYQRFGIYEGIISQISANVILPDETDIPGLITVPSYRVVVALQGQDIQAYGRSIPLRSGMKLDADIVIEQRSLIRWLFDPVFSIKGQL</sequence>
<dbReference type="RefSeq" id="WP_091982143.1">
    <property type="nucleotide sequence ID" value="NZ_FOLO01000007.1"/>
</dbReference>
<keyword evidence="11" id="KW-1185">Reference proteome</keyword>
<evidence type="ECO:0000256" key="6">
    <source>
        <dbReference type="ARBA" id="ARBA00023136"/>
    </source>
</evidence>
<evidence type="ECO:0000256" key="5">
    <source>
        <dbReference type="ARBA" id="ARBA00022989"/>
    </source>
</evidence>
<accession>A0A1I1I414</accession>
<dbReference type="GO" id="GO:0016020">
    <property type="term" value="C:membrane"/>
    <property type="evidence" value="ECO:0007669"/>
    <property type="project" value="UniProtKB-SubCell"/>
</dbReference>
<comment type="similarity">
    <text evidence="2">Belongs to the membrane fusion protein (MFP) (TC 8.A.1) family.</text>
</comment>
<feature type="domain" description="AprE-like beta-barrel" evidence="9">
    <location>
        <begin position="303"/>
        <end position="394"/>
    </location>
</feature>
<proteinExistence type="inferred from homology"/>
<evidence type="ECO:0000256" key="3">
    <source>
        <dbReference type="ARBA" id="ARBA00022448"/>
    </source>
</evidence>
<keyword evidence="5 8" id="KW-1133">Transmembrane helix</keyword>
<dbReference type="Proteomes" id="UP000198862">
    <property type="component" value="Unassembled WGS sequence"/>
</dbReference>
<dbReference type="PANTHER" id="PTHR30386:SF28">
    <property type="entry name" value="EXPORTED PROTEIN"/>
    <property type="match status" value="1"/>
</dbReference>
<name>A0A1I1I414_9GAMM</name>
<gene>
    <name evidence="10" type="ORF">SAMN02745724_01362</name>
</gene>
<protein>
    <submittedName>
        <fullName evidence="10">Membrane fusion protein</fullName>
    </submittedName>
</protein>
<evidence type="ECO:0000256" key="4">
    <source>
        <dbReference type="ARBA" id="ARBA00022692"/>
    </source>
</evidence>
<dbReference type="Pfam" id="PF26002">
    <property type="entry name" value="Beta-barrel_AprE"/>
    <property type="match status" value="1"/>
</dbReference>
<keyword evidence="7" id="KW-0175">Coiled coil</keyword>
<dbReference type="Gene3D" id="2.40.50.100">
    <property type="match status" value="1"/>
</dbReference>
<dbReference type="EMBL" id="FOLO01000007">
    <property type="protein sequence ID" value="SFC30775.1"/>
    <property type="molecule type" value="Genomic_DNA"/>
</dbReference>
<dbReference type="PRINTS" id="PR01490">
    <property type="entry name" value="RTXTOXIND"/>
</dbReference>
<feature type="coiled-coil region" evidence="7">
    <location>
        <begin position="116"/>
        <end position="161"/>
    </location>
</feature>
<evidence type="ECO:0000256" key="2">
    <source>
        <dbReference type="ARBA" id="ARBA00009477"/>
    </source>
</evidence>
<keyword evidence="4 8" id="KW-0812">Transmembrane</keyword>
<dbReference type="InterPro" id="IPR006144">
    <property type="entry name" value="Secretion_HlyD_CS"/>
</dbReference>
<reference evidence="10 11" key="1">
    <citation type="submission" date="2016-10" db="EMBL/GenBank/DDBJ databases">
        <authorList>
            <person name="de Groot N.N."/>
        </authorList>
    </citation>
    <scope>NUCLEOTIDE SEQUENCE [LARGE SCALE GENOMIC DNA]</scope>
    <source>
        <strain evidence="10 11">DSM 6059</strain>
    </source>
</reference>
<dbReference type="PANTHER" id="PTHR30386">
    <property type="entry name" value="MEMBRANE FUSION SUBUNIT OF EMRAB-TOLC MULTIDRUG EFFLUX PUMP"/>
    <property type="match status" value="1"/>
</dbReference>
<dbReference type="GO" id="GO:0009306">
    <property type="term" value="P:protein secretion"/>
    <property type="evidence" value="ECO:0007669"/>
    <property type="project" value="InterPro"/>
</dbReference>
<dbReference type="OrthoDB" id="9775513at2"/>
<dbReference type="PROSITE" id="PS00543">
    <property type="entry name" value="HLYD_FAMILY"/>
    <property type="match status" value="1"/>
</dbReference>
<dbReference type="InterPro" id="IPR050739">
    <property type="entry name" value="MFP"/>
</dbReference>
<keyword evidence="6 8" id="KW-0472">Membrane</keyword>
<dbReference type="Gene3D" id="2.40.30.170">
    <property type="match status" value="1"/>
</dbReference>
<evidence type="ECO:0000256" key="1">
    <source>
        <dbReference type="ARBA" id="ARBA00004167"/>
    </source>
</evidence>
<organism evidence="10 11">
    <name type="scientific">Pseudoalteromonas denitrificans DSM 6059</name>
    <dbReference type="NCBI Taxonomy" id="1123010"/>
    <lineage>
        <taxon>Bacteria</taxon>
        <taxon>Pseudomonadati</taxon>
        <taxon>Pseudomonadota</taxon>
        <taxon>Gammaproteobacteria</taxon>
        <taxon>Alteromonadales</taxon>
        <taxon>Pseudoalteromonadaceae</taxon>
        <taxon>Pseudoalteromonas</taxon>
    </lineage>
</organism>
<dbReference type="InterPro" id="IPR058982">
    <property type="entry name" value="Beta-barrel_AprE"/>
</dbReference>
<comment type="subcellular location">
    <subcellularLocation>
        <location evidence="1">Membrane</location>
        <topology evidence="1">Single-pass membrane protein</topology>
    </subcellularLocation>
</comment>
<feature type="transmembrane region" description="Helical" evidence="8">
    <location>
        <begin position="28"/>
        <end position="49"/>
    </location>
</feature>
<evidence type="ECO:0000259" key="9">
    <source>
        <dbReference type="Pfam" id="PF26002"/>
    </source>
</evidence>
<evidence type="ECO:0000256" key="7">
    <source>
        <dbReference type="SAM" id="Coils"/>
    </source>
</evidence>
<keyword evidence="3" id="KW-0813">Transport</keyword>
<evidence type="ECO:0000313" key="10">
    <source>
        <dbReference type="EMBL" id="SFC30775.1"/>
    </source>
</evidence>
<evidence type="ECO:0000256" key="8">
    <source>
        <dbReference type="SAM" id="Phobius"/>
    </source>
</evidence>